<dbReference type="EnsemblMetazoa" id="ASTEI04853-RA">
    <property type="protein sequence ID" value="ASTEI04853-PA"/>
    <property type="gene ID" value="ASTEI04853"/>
</dbReference>
<protein>
    <submittedName>
        <fullName evidence="1">Uncharacterized protein</fullName>
    </submittedName>
</protein>
<reference evidence="1" key="2">
    <citation type="submission" date="2020-05" db="UniProtKB">
        <authorList>
            <consortium name="EnsemblMetazoa"/>
        </authorList>
    </citation>
    <scope>IDENTIFICATION</scope>
    <source>
        <strain evidence="1">Indian</strain>
    </source>
</reference>
<dbReference type="STRING" id="30069.A0A182Y8R7"/>
<sequence length="144" mass="16673">MVKYNSHITNVELYLAENKFAHVLHVDDDGDESSGSEDSNIKGNILDYINSQAEQHRLNPEEMLHKTLCRNTIEEMESNIRREEFTVCANDMELSWLKEQADEVNPFQNNPPLDETIAGEEQCSETITIALPNYYYWYALKLPC</sequence>
<reference evidence="2" key="1">
    <citation type="journal article" date="2014" name="Genome Biol.">
        <title>Genome analysis of a major urban malaria vector mosquito, Anopheles stephensi.</title>
        <authorList>
            <person name="Jiang X."/>
            <person name="Peery A."/>
            <person name="Hall A.B."/>
            <person name="Sharma A."/>
            <person name="Chen X.G."/>
            <person name="Waterhouse R.M."/>
            <person name="Komissarov A."/>
            <person name="Riehle M.M."/>
            <person name="Shouche Y."/>
            <person name="Sharakhova M.V."/>
            <person name="Lawson D."/>
            <person name="Pakpour N."/>
            <person name="Arensburger P."/>
            <person name="Davidson V.L."/>
            <person name="Eiglmeier K."/>
            <person name="Emrich S."/>
            <person name="George P."/>
            <person name="Kennedy R.C."/>
            <person name="Mane S.P."/>
            <person name="Maslen G."/>
            <person name="Oringanje C."/>
            <person name="Qi Y."/>
            <person name="Settlage R."/>
            <person name="Tojo M."/>
            <person name="Tubio J.M."/>
            <person name="Unger M.F."/>
            <person name="Wang B."/>
            <person name="Vernick K.D."/>
            <person name="Ribeiro J.M."/>
            <person name="James A.A."/>
            <person name="Michel K."/>
            <person name="Riehle M.A."/>
            <person name="Luckhart S."/>
            <person name="Sharakhov I.V."/>
            <person name="Tu Z."/>
        </authorList>
    </citation>
    <scope>NUCLEOTIDE SEQUENCE [LARGE SCALE GENOMIC DNA]</scope>
    <source>
        <strain evidence="2">Indian</strain>
    </source>
</reference>
<dbReference type="Proteomes" id="UP000076408">
    <property type="component" value="Unassembled WGS sequence"/>
</dbReference>
<accession>A0A182Y8R7</accession>
<dbReference type="VEuPathDB" id="VectorBase:ASTEI04853"/>
<dbReference type="VEuPathDB" id="VectorBase:ASTEI20_045920"/>
<organism evidence="1 2">
    <name type="scientific">Anopheles stephensi</name>
    <name type="common">Indo-Pakistan malaria mosquito</name>
    <dbReference type="NCBI Taxonomy" id="30069"/>
    <lineage>
        <taxon>Eukaryota</taxon>
        <taxon>Metazoa</taxon>
        <taxon>Ecdysozoa</taxon>
        <taxon>Arthropoda</taxon>
        <taxon>Hexapoda</taxon>
        <taxon>Insecta</taxon>
        <taxon>Pterygota</taxon>
        <taxon>Neoptera</taxon>
        <taxon>Endopterygota</taxon>
        <taxon>Diptera</taxon>
        <taxon>Nematocera</taxon>
        <taxon>Culicoidea</taxon>
        <taxon>Culicidae</taxon>
        <taxon>Anophelinae</taxon>
        <taxon>Anopheles</taxon>
    </lineage>
</organism>
<evidence type="ECO:0000313" key="2">
    <source>
        <dbReference type="Proteomes" id="UP000076408"/>
    </source>
</evidence>
<proteinExistence type="predicted"/>
<evidence type="ECO:0000313" key="1">
    <source>
        <dbReference type="EnsemblMetazoa" id="ASTEI04853-PA"/>
    </source>
</evidence>
<name>A0A182Y8R7_ANOST</name>
<dbReference type="VEuPathDB" id="VectorBase:ASTE004012"/>
<dbReference type="AlphaFoldDB" id="A0A182Y8R7"/>
<keyword evidence="2" id="KW-1185">Reference proteome</keyword>